<evidence type="ECO:0000256" key="1">
    <source>
        <dbReference type="SAM" id="MobiDB-lite"/>
    </source>
</evidence>
<feature type="compositionally biased region" description="Polar residues" evidence="1">
    <location>
        <begin position="36"/>
        <end position="63"/>
    </location>
</feature>
<evidence type="ECO:0000313" key="2">
    <source>
        <dbReference type="EMBL" id="RUS80614.1"/>
    </source>
</evidence>
<feature type="compositionally biased region" description="Polar residues" evidence="1">
    <location>
        <begin position="112"/>
        <end position="143"/>
    </location>
</feature>
<accession>A0A3S0ZQT5</accession>
<gene>
    <name evidence="2" type="ORF">EGW08_011624</name>
</gene>
<dbReference type="AlphaFoldDB" id="A0A3S0ZQT5"/>
<feature type="compositionally biased region" description="Low complexity" evidence="1">
    <location>
        <begin position="89"/>
        <end position="99"/>
    </location>
</feature>
<reference evidence="2 3" key="1">
    <citation type="submission" date="2019-01" db="EMBL/GenBank/DDBJ databases">
        <title>A draft genome assembly of the solar-powered sea slug Elysia chlorotica.</title>
        <authorList>
            <person name="Cai H."/>
            <person name="Li Q."/>
            <person name="Fang X."/>
            <person name="Li J."/>
            <person name="Curtis N.E."/>
            <person name="Altenburger A."/>
            <person name="Shibata T."/>
            <person name="Feng M."/>
            <person name="Maeda T."/>
            <person name="Schwartz J.A."/>
            <person name="Shigenobu S."/>
            <person name="Lundholm N."/>
            <person name="Nishiyama T."/>
            <person name="Yang H."/>
            <person name="Hasebe M."/>
            <person name="Li S."/>
            <person name="Pierce S.K."/>
            <person name="Wang J."/>
        </authorList>
    </citation>
    <scope>NUCLEOTIDE SEQUENCE [LARGE SCALE GENOMIC DNA]</scope>
    <source>
        <strain evidence="2">EC2010</strain>
        <tissue evidence="2">Whole organism of an adult</tissue>
    </source>
</reference>
<feature type="compositionally biased region" description="Low complexity" evidence="1">
    <location>
        <begin position="169"/>
        <end position="183"/>
    </location>
</feature>
<feature type="region of interest" description="Disordered" evidence="1">
    <location>
        <begin position="1"/>
        <end position="63"/>
    </location>
</feature>
<comment type="caution">
    <text evidence="2">The sequence shown here is derived from an EMBL/GenBank/DDBJ whole genome shotgun (WGS) entry which is preliminary data.</text>
</comment>
<organism evidence="2 3">
    <name type="scientific">Elysia chlorotica</name>
    <name type="common">Eastern emerald elysia</name>
    <name type="synonym">Sea slug</name>
    <dbReference type="NCBI Taxonomy" id="188477"/>
    <lineage>
        <taxon>Eukaryota</taxon>
        <taxon>Metazoa</taxon>
        <taxon>Spiralia</taxon>
        <taxon>Lophotrochozoa</taxon>
        <taxon>Mollusca</taxon>
        <taxon>Gastropoda</taxon>
        <taxon>Heterobranchia</taxon>
        <taxon>Euthyneura</taxon>
        <taxon>Panpulmonata</taxon>
        <taxon>Sacoglossa</taxon>
        <taxon>Placobranchoidea</taxon>
        <taxon>Plakobranchidae</taxon>
        <taxon>Elysia</taxon>
    </lineage>
</organism>
<feature type="compositionally biased region" description="Basic and acidic residues" evidence="1">
    <location>
        <begin position="100"/>
        <end position="111"/>
    </location>
</feature>
<name>A0A3S0ZQT5_ELYCH</name>
<evidence type="ECO:0000313" key="3">
    <source>
        <dbReference type="Proteomes" id="UP000271974"/>
    </source>
</evidence>
<dbReference type="Proteomes" id="UP000271974">
    <property type="component" value="Unassembled WGS sequence"/>
</dbReference>
<feature type="non-terminal residue" evidence="2">
    <location>
        <position position="190"/>
    </location>
</feature>
<feature type="region of interest" description="Disordered" evidence="1">
    <location>
        <begin position="77"/>
        <end position="190"/>
    </location>
</feature>
<protein>
    <submittedName>
        <fullName evidence="2">Uncharacterized protein</fullName>
    </submittedName>
</protein>
<feature type="compositionally biased region" description="Acidic residues" evidence="1">
    <location>
        <begin position="1"/>
        <end position="23"/>
    </location>
</feature>
<sequence>MTEYDDTLIDMSDVDDKLDDETETSSSEIDERRPSTSESQAADHNSLANNCRSFPDSINSNSNPILVVSSKYYIRNARTEPQQEEEQAQESASSDSSRAALEETEKIEDSKNSASLSNSNVGPSLDSTFVNENTSPQLSSGEVSDTEEDNDDSFASPVGGELRDAENCSTAAEESLSESPEAVSDSETRQ</sequence>
<dbReference type="OrthoDB" id="10645967at2759"/>
<proteinExistence type="predicted"/>
<dbReference type="EMBL" id="RQTK01000382">
    <property type="protein sequence ID" value="RUS80614.1"/>
    <property type="molecule type" value="Genomic_DNA"/>
</dbReference>
<keyword evidence="3" id="KW-1185">Reference proteome</keyword>